<sequence>MTLNYLLKTALVGLKTNKSRAILTILGITIGITAIITVMSLGKGAQNLILGQVQSIGAKVLTIAPGRHPSGPSDFASTFTDSLKARDLDALQRKENVPHLARIMPILFGSDSVTYENNIHRPSIFGVTSMFADIYDIYPREGRIFSDEEVKGFADAAIIGSKVKEELFGENQALGQKIKIKGKSFKIIGLLPKKGSASFINFDDAAIIPYTTAQQYIFGIKYFHRLVVEADKETNVDQTVSDIEATLRASHGITDPDKDDFFVETQADAMEMVGTITNVLTLFLAAIAAISLLVGGVGIMNIMLVSVTERTREIGLRKAIGATDANILTQFLLESVILTCLGGVLGVTFGAGISLLASIILTKALNQTWGFTVPLTAVLLGLGVSAFIGLAFGLYPARQAAKKSPIEALRYE</sequence>
<dbReference type="Proteomes" id="UP000178109">
    <property type="component" value="Unassembled WGS sequence"/>
</dbReference>
<dbReference type="EMBL" id="MHKO01000058">
    <property type="protein sequence ID" value="OGY90898.1"/>
    <property type="molecule type" value="Genomic_DNA"/>
</dbReference>
<evidence type="ECO:0000256" key="4">
    <source>
        <dbReference type="ARBA" id="ARBA00022989"/>
    </source>
</evidence>
<feature type="domain" description="ABC3 transporter permease C-terminal" evidence="8">
    <location>
        <begin position="286"/>
        <end position="405"/>
    </location>
</feature>
<evidence type="ECO:0000313" key="10">
    <source>
        <dbReference type="EMBL" id="OGY90898.1"/>
    </source>
</evidence>
<keyword evidence="2" id="KW-1003">Cell membrane</keyword>
<gene>
    <name evidence="10" type="ORF">A3H70_01590</name>
</gene>
<evidence type="ECO:0000256" key="1">
    <source>
        <dbReference type="ARBA" id="ARBA00004651"/>
    </source>
</evidence>
<evidence type="ECO:0008006" key="12">
    <source>
        <dbReference type="Google" id="ProtNLM"/>
    </source>
</evidence>
<keyword evidence="4 7" id="KW-1133">Transmembrane helix</keyword>
<protein>
    <recommendedName>
        <fullName evidence="12">Multidrug ABC transporter substrate-binding protein</fullName>
    </recommendedName>
</protein>
<dbReference type="GO" id="GO:0022857">
    <property type="term" value="F:transmembrane transporter activity"/>
    <property type="evidence" value="ECO:0007669"/>
    <property type="project" value="TreeGrafter"/>
</dbReference>
<evidence type="ECO:0000256" key="7">
    <source>
        <dbReference type="SAM" id="Phobius"/>
    </source>
</evidence>
<organism evidence="10 11">
    <name type="scientific">Candidatus Komeilibacteria bacterium RIFCSPLOWO2_02_FULL_48_11</name>
    <dbReference type="NCBI Taxonomy" id="1798553"/>
    <lineage>
        <taxon>Bacteria</taxon>
        <taxon>Candidatus Komeiliibacteriota</taxon>
    </lineage>
</organism>
<evidence type="ECO:0000256" key="3">
    <source>
        <dbReference type="ARBA" id="ARBA00022692"/>
    </source>
</evidence>
<evidence type="ECO:0000259" key="9">
    <source>
        <dbReference type="Pfam" id="PF12704"/>
    </source>
</evidence>
<comment type="caution">
    <text evidence="10">The sequence shown here is derived from an EMBL/GenBank/DDBJ whole genome shotgun (WGS) entry which is preliminary data.</text>
</comment>
<dbReference type="PANTHER" id="PTHR30572:SF4">
    <property type="entry name" value="ABC TRANSPORTER PERMEASE YTRF"/>
    <property type="match status" value="1"/>
</dbReference>
<keyword evidence="3 7" id="KW-0812">Transmembrane</keyword>
<feature type="transmembrane region" description="Helical" evidence="7">
    <location>
        <begin position="21"/>
        <end position="42"/>
    </location>
</feature>
<dbReference type="STRING" id="1798553.A3H70_01590"/>
<dbReference type="AlphaFoldDB" id="A0A1G2BPA1"/>
<dbReference type="Pfam" id="PF02687">
    <property type="entry name" value="FtsX"/>
    <property type="match status" value="1"/>
</dbReference>
<evidence type="ECO:0000259" key="8">
    <source>
        <dbReference type="Pfam" id="PF02687"/>
    </source>
</evidence>
<dbReference type="InterPro" id="IPR025857">
    <property type="entry name" value="MacB_PCD"/>
</dbReference>
<accession>A0A1G2BPA1</accession>
<dbReference type="Pfam" id="PF12704">
    <property type="entry name" value="MacB_PCD"/>
    <property type="match status" value="1"/>
</dbReference>
<proteinExistence type="inferred from homology"/>
<comment type="similarity">
    <text evidence="6">Belongs to the ABC-4 integral membrane protein family.</text>
</comment>
<evidence type="ECO:0000256" key="2">
    <source>
        <dbReference type="ARBA" id="ARBA00022475"/>
    </source>
</evidence>
<feature type="transmembrane region" description="Helical" evidence="7">
    <location>
        <begin position="282"/>
        <end position="307"/>
    </location>
</feature>
<dbReference type="InterPro" id="IPR050250">
    <property type="entry name" value="Macrolide_Exporter_MacB"/>
</dbReference>
<evidence type="ECO:0000256" key="6">
    <source>
        <dbReference type="ARBA" id="ARBA00038076"/>
    </source>
</evidence>
<keyword evidence="5 7" id="KW-0472">Membrane</keyword>
<dbReference type="InterPro" id="IPR003838">
    <property type="entry name" value="ABC3_permease_C"/>
</dbReference>
<reference evidence="10 11" key="1">
    <citation type="journal article" date="2016" name="Nat. Commun.">
        <title>Thousands of microbial genomes shed light on interconnected biogeochemical processes in an aquifer system.</title>
        <authorList>
            <person name="Anantharaman K."/>
            <person name="Brown C.T."/>
            <person name="Hug L.A."/>
            <person name="Sharon I."/>
            <person name="Castelle C.J."/>
            <person name="Probst A.J."/>
            <person name="Thomas B.C."/>
            <person name="Singh A."/>
            <person name="Wilkins M.J."/>
            <person name="Karaoz U."/>
            <person name="Brodie E.L."/>
            <person name="Williams K.H."/>
            <person name="Hubbard S.S."/>
            <person name="Banfield J.F."/>
        </authorList>
    </citation>
    <scope>NUCLEOTIDE SEQUENCE [LARGE SCALE GENOMIC DNA]</scope>
</reference>
<feature type="domain" description="MacB-like periplasmic core" evidence="9">
    <location>
        <begin position="22"/>
        <end position="245"/>
    </location>
</feature>
<feature type="transmembrane region" description="Helical" evidence="7">
    <location>
        <begin position="373"/>
        <end position="395"/>
    </location>
</feature>
<dbReference type="GO" id="GO:0005886">
    <property type="term" value="C:plasma membrane"/>
    <property type="evidence" value="ECO:0007669"/>
    <property type="project" value="UniProtKB-SubCell"/>
</dbReference>
<comment type="subcellular location">
    <subcellularLocation>
        <location evidence="1">Cell membrane</location>
        <topology evidence="1">Multi-pass membrane protein</topology>
    </subcellularLocation>
</comment>
<name>A0A1G2BPA1_9BACT</name>
<evidence type="ECO:0000256" key="5">
    <source>
        <dbReference type="ARBA" id="ARBA00023136"/>
    </source>
</evidence>
<evidence type="ECO:0000313" key="11">
    <source>
        <dbReference type="Proteomes" id="UP000178109"/>
    </source>
</evidence>
<dbReference type="PANTHER" id="PTHR30572">
    <property type="entry name" value="MEMBRANE COMPONENT OF TRANSPORTER-RELATED"/>
    <property type="match status" value="1"/>
</dbReference>
<feature type="transmembrane region" description="Helical" evidence="7">
    <location>
        <begin position="336"/>
        <end position="361"/>
    </location>
</feature>